<dbReference type="Pfam" id="PF14376">
    <property type="entry name" value="Haem_bd"/>
    <property type="match status" value="1"/>
</dbReference>
<dbReference type="RefSeq" id="WP_111610205.1">
    <property type="nucleotide sequence ID" value="NZ_QLLK01000002.1"/>
</dbReference>
<dbReference type="AlphaFoldDB" id="A0A327PNT4"/>
<accession>A0A327PNT4</accession>
<name>A0A327PNT4_9BACT</name>
<dbReference type="SMART" id="SM01235">
    <property type="entry name" value="Haem_bd"/>
    <property type="match status" value="1"/>
</dbReference>
<organism evidence="2 3">
    <name type="scientific">Algoriphagus yeomjeoni</name>
    <dbReference type="NCBI Taxonomy" id="291403"/>
    <lineage>
        <taxon>Bacteria</taxon>
        <taxon>Pseudomonadati</taxon>
        <taxon>Bacteroidota</taxon>
        <taxon>Cytophagia</taxon>
        <taxon>Cytophagales</taxon>
        <taxon>Cyclobacteriaceae</taxon>
        <taxon>Algoriphagus</taxon>
    </lineage>
</organism>
<dbReference type="EMBL" id="QLLK01000002">
    <property type="protein sequence ID" value="RAI93858.1"/>
    <property type="molecule type" value="Genomic_DNA"/>
</dbReference>
<feature type="domain" description="Haem-binding" evidence="1">
    <location>
        <begin position="12"/>
        <end position="147"/>
    </location>
</feature>
<evidence type="ECO:0000313" key="3">
    <source>
        <dbReference type="Proteomes" id="UP000249610"/>
    </source>
</evidence>
<gene>
    <name evidence="2" type="ORF">LV83_00764</name>
</gene>
<evidence type="ECO:0000259" key="1">
    <source>
        <dbReference type="SMART" id="SM01235"/>
    </source>
</evidence>
<keyword evidence="3" id="KW-1185">Reference proteome</keyword>
<evidence type="ECO:0000313" key="2">
    <source>
        <dbReference type="EMBL" id="RAI93858.1"/>
    </source>
</evidence>
<reference evidence="2 3" key="1">
    <citation type="submission" date="2018-06" db="EMBL/GenBank/DDBJ databases">
        <title>Genomic Encyclopedia of Archaeal and Bacterial Type Strains, Phase II (KMG-II): from individual species to whole genera.</title>
        <authorList>
            <person name="Goeker M."/>
        </authorList>
    </citation>
    <scope>NUCLEOTIDE SEQUENCE [LARGE SCALE GENOMIC DNA]</scope>
    <source>
        <strain evidence="2 3">DSM 23446</strain>
    </source>
</reference>
<proteinExistence type="predicted"/>
<comment type="caution">
    <text evidence="2">The sequence shown here is derived from an EMBL/GenBank/DDBJ whole genome shotgun (WGS) entry which is preliminary data.</text>
</comment>
<sequence>MKAWQYTGLAIALIFLGVQFVPNDLPEVSQDNPGDLLGSGIVDGEVADLLQTACYNCHSNATKYPWYSQVAPVSWLVAKDVKMAREEVNFSTWAEYELMDQLAILDDIYSNVEEKHMPLPIYITMHAEADLDDVQRQKIVDWAEAAMDIIAEEY</sequence>
<dbReference type="OrthoDB" id="196738at2"/>
<dbReference type="InterPro" id="IPR025992">
    <property type="entry name" value="Haem-bd"/>
</dbReference>
<protein>
    <submittedName>
        <fullName evidence="2">Heme-binding protein</fullName>
    </submittedName>
</protein>
<dbReference type="Proteomes" id="UP000249610">
    <property type="component" value="Unassembled WGS sequence"/>
</dbReference>